<proteinExistence type="predicted"/>
<evidence type="ECO:0000313" key="6">
    <source>
        <dbReference type="EMBL" id="GAV92585.1"/>
    </source>
</evidence>
<keyword evidence="2 4" id="KW-0863">Zinc-finger</keyword>
<evidence type="ECO:0000256" key="2">
    <source>
        <dbReference type="ARBA" id="ARBA00022771"/>
    </source>
</evidence>
<dbReference type="InParanoid" id="A0A1Q3DJL0"/>
<dbReference type="EMBL" id="BDDD01010584">
    <property type="protein sequence ID" value="GAV92585.1"/>
    <property type="molecule type" value="Genomic_DNA"/>
</dbReference>
<dbReference type="AlphaFoldDB" id="A0A1Q3DJL0"/>
<feature type="domain" description="BED-type" evidence="5">
    <location>
        <begin position="1"/>
        <end position="38"/>
    </location>
</feature>
<keyword evidence="3" id="KW-0862">Zinc</keyword>
<dbReference type="GO" id="GO:0008270">
    <property type="term" value="F:zinc ion binding"/>
    <property type="evidence" value="ECO:0007669"/>
    <property type="project" value="UniProtKB-KW"/>
</dbReference>
<dbReference type="OrthoDB" id="1301613at2759"/>
<dbReference type="PROSITE" id="PS50808">
    <property type="entry name" value="ZF_BED"/>
    <property type="match status" value="1"/>
</dbReference>
<organism evidence="6 7">
    <name type="scientific">Cephalotus follicularis</name>
    <name type="common">Albany pitcher plant</name>
    <dbReference type="NCBI Taxonomy" id="3775"/>
    <lineage>
        <taxon>Eukaryota</taxon>
        <taxon>Viridiplantae</taxon>
        <taxon>Streptophyta</taxon>
        <taxon>Embryophyta</taxon>
        <taxon>Tracheophyta</taxon>
        <taxon>Spermatophyta</taxon>
        <taxon>Magnoliopsida</taxon>
        <taxon>eudicotyledons</taxon>
        <taxon>Gunneridae</taxon>
        <taxon>Pentapetalae</taxon>
        <taxon>rosids</taxon>
        <taxon>fabids</taxon>
        <taxon>Oxalidales</taxon>
        <taxon>Cephalotaceae</taxon>
        <taxon>Cephalotus</taxon>
    </lineage>
</organism>
<dbReference type="InterPro" id="IPR053031">
    <property type="entry name" value="Cuticle_assoc_protein"/>
</dbReference>
<name>A0A1Q3DJL0_CEPFO</name>
<gene>
    <name evidence="6" type="ORF">CFOL_v3_35963</name>
</gene>
<dbReference type="GO" id="GO:0006357">
    <property type="term" value="P:regulation of transcription by RNA polymerase II"/>
    <property type="evidence" value="ECO:0007669"/>
    <property type="project" value="TreeGrafter"/>
</dbReference>
<dbReference type="PANTHER" id="PTHR34396:SF27">
    <property type="entry name" value="OS08G0208700 PROTEIN"/>
    <property type="match status" value="1"/>
</dbReference>
<dbReference type="PANTHER" id="PTHR34396">
    <property type="entry name" value="OS03G0264950 PROTEIN-RELATED"/>
    <property type="match status" value="1"/>
</dbReference>
<sequence>MKTKCNYCGRDYATDTHTHVTSSLKSHLRTCKKYPPNLDKAQAILSFKPKDQVVERCMGNTLSSCKMDQNAARNALVCMIIIDEISFKSIESDGFRQLIAVIPPRFTVQSRYTVTRDCYFIYTIEITKISFDSV</sequence>
<keyword evidence="1" id="KW-0479">Metal-binding</keyword>
<dbReference type="GO" id="GO:1990837">
    <property type="term" value="F:sequence-specific double-stranded DNA binding"/>
    <property type="evidence" value="ECO:0007669"/>
    <property type="project" value="TreeGrafter"/>
</dbReference>
<evidence type="ECO:0000256" key="4">
    <source>
        <dbReference type="PROSITE-ProRule" id="PRU00027"/>
    </source>
</evidence>
<reference evidence="7" key="1">
    <citation type="submission" date="2016-04" db="EMBL/GenBank/DDBJ databases">
        <title>Cephalotus genome sequencing.</title>
        <authorList>
            <person name="Fukushima K."/>
            <person name="Hasebe M."/>
            <person name="Fang X."/>
        </authorList>
    </citation>
    <scope>NUCLEOTIDE SEQUENCE [LARGE SCALE GENOMIC DNA]</scope>
    <source>
        <strain evidence="7">cv. St1</strain>
    </source>
</reference>
<evidence type="ECO:0000313" key="7">
    <source>
        <dbReference type="Proteomes" id="UP000187406"/>
    </source>
</evidence>
<dbReference type="Proteomes" id="UP000187406">
    <property type="component" value="Unassembled WGS sequence"/>
</dbReference>
<accession>A0A1Q3DJL0</accession>
<evidence type="ECO:0000259" key="5">
    <source>
        <dbReference type="PROSITE" id="PS50808"/>
    </source>
</evidence>
<dbReference type="GO" id="GO:0005634">
    <property type="term" value="C:nucleus"/>
    <property type="evidence" value="ECO:0007669"/>
    <property type="project" value="TreeGrafter"/>
</dbReference>
<comment type="caution">
    <text evidence="6">The sequence shown here is derived from an EMBL/GenBank/DDBJ whole genome shotgun (WGS) entry which is preliminary data.</text>
</comment>
<protein>
    <recommendedName>
        <fullName evidence="5">BED-type domain-containing protein</fullName>
    </recommendedName>
</protein>
<keyword evidence="7" id="KW-1185">Reference proteome</keyword>
<dbReference type="InterPro" id="IPR003656">
    <property type="entry name" value="Znf_BED"/>
</dbReference>
<evidence type="ECO:0000256" key="1">
    <source>
        <dbReference type="ARBA" id="ARBA00022723"/>
    </source>
</evidence>
<evidence type="ECO:0000256" key="3">
    <source>
        <dbReference type="ARBA" id="ARBA00022833"/>
    </source>
</evidence>